<organism evidence="3 4">
    <name type="scientific">Agrilus planipennis</name>
    <name type="common">Emerald ash borer</name>
    <name type="synonym">Agrilus marcopoli</name>
    <dbReference type="NCBI Taxonomy" id="224129"/>
    <lineage>
        <taxon>Eukaryota</taxon>
        <taxon>Metazoa</taxon>
        <taxon>Ecdysozoa</taxon>
        <taxon>Arthropoda</taxon>
        <taxon>Hexapoda</taxon>
        <taxon>Insecta</taxon>
        <taxon>Pterygota</taxon>
        <taxon>Neoptera</taxon>
        <taxon>Endopterygota</taxon>
        <taxon>Coleoptera</taxon>
        <taxon>Polyphaga</taxon>
        <taxon>Elateriformia</taxon>
        <taxon>Buprestoidea</taxon>
        <taxon>Buprestidae</taxon>
        <taxon>Agrilinae</taxon>
        <taxon>Agrilus</taxon>
    </lineage>
</organism>
<dbReference type="Pfam" id="PF00169">
    <property type="entry name" value="PH"/>
    <property type="match status" value="1"/>
</dbReference>
<gene>
    <name evidence="4" type="primary">LOC108733820</name>
</gene>
<dbReference type="RefSeq" id="XP_025835664.1">
    <property type="nucleotide sequence ID" value="XM_025979879.1"/>
</dbReference>
<dbReference type="KEGG" id="apln:108733820"/>
<dbReference type="InterPro" id="IPR001849">
    <property type="entry name" value="PH_domain"/>
</dbReference>
<feature type="compositionally biased region" description="Basic and acidic residues" evidence="1">
    <location>
        <begin position="416"/>
        <end position="438"/>
    </location>
</feature>
<dbReference type="Gene3D" id="2.30.29.30">
    <property type="entry name" value="Pleckstrin-homology domain (PH domain)/Phosphotyrosine-binding domain (PTB)"/>
    <property type="match status" value="1"/>
</dbReference>
<feature type="region of interest" description="Disordered" evidence="1">
    <location>
        <begin position="306"/>
        <end position="336"/>
    </location>
</feature>
<dbReference type="SUPFAM" id="SSF50729">
    <property type="entry name" value="PH domain-like"/>
    <property type="match status" value="1"/>
</dbReference>
<protein>
    <submittedName>
        <fullName evidence="4">Uncharacterized protein LOC108733820 isoform X1</fullName>
    </submittedName>
</protein>
<evidence type="ECO:0000259" key="2">
    <source>
        <dbReference type="PROSITE" id="PS50003"/>
    </source>
</evidence>
<proteinExistence type="predicted"/>
<sequence length="468" mass="54306">MTNDKSKNICVENKIELLLNDVVFFLENEIKNGKMTLESRLATKILIERCKLYLEELNVQNVQGTDIYNHMPYVDMQVKTSNVLDEYVESDIKFEEDVQNQEALYQNPSLNLSKSDNLSTSSVMNDEGNCPYANLPAQQVNTCEKNGPLIKKEKFLFLEHHKKIFAAVQESFFLIYLSEKDVKPIRTIDLTKYEVRIQNNGKNSKKKSAIFEFVRLNKKSYQFIAQSDEEANEWCKAISSKTSKTTENTFKPATVLLKRNLPPLPKIKNKLEANTYEIVDIDVDYTEIESNEGAKTDDIEEKKGKEIPIPLPPRVPEGVSFKSPLNSSKKTYKRQNFEQRSHRKFIDLSNNYDLINFREKQKDVLEWNKLRNESTNSGTYDTINNNPDNNLQGKEADYDNENLNLDIYDLDFEKNEENRNHGNDDDHQNNNSKEEEIGSNKPSFTFKPKSISIPYKKKSYHVSLLKEK</sequence>
<evidence type="ECO:0000313" key="3">
    <source>
        <dbReference type="Proteomes" id="UP000192223"/>
    </source>
</evidence>
<keyword evidence="3" id="KW-1185">Reference proteome</keyword>
<dbReference type="InterPro" id="IPR011993">
    <property type="entry name" value="PH-like_dom_sf"/>
</dbReference>
<feature type="region of interest" description="Disordered" evidence="1">
    <location>
        <begin position="374"/>
        <end position="396"/>
    </location>
</feature>
<dbReference type="OrthoDB" id="243840at2759"/>
<reference evidence="4" key="1">
    <citation type="submission" date="2025-08" db="UniProtKB">
        <authorList>
            <consortium name="RefSeq"/>
        </authorList>
    </citation>
    <scope>IDENTIFICATION</scope>
    <source>
        <tissue evidence="4">Entire body</tissue>
    </source>
</reference>
<feature type="domain" description="PH" evidence="2">
    <location>
        <begin position="142"/>
        <end position="243"/>
    </location>
</feature>
<evidence type="ECO:0000313" key="4">
    <source>
        <dbReference type="RefSeq" id="XP_025835664.1"/>
    </source>
</evidence>
<dbReference type="Proteomes" id="UP000192223">
    <property type="component" value="Unplaced"/>
</dbReference>
<dbReference type="PROSITE" id="PS50003">
    <property type="entry name" value="PH_DOMAIN"/>
    <property type="match status" value="1"/>
</dbReference>
<feature type="region of interest" description="Disordered" evidence="1">
    <location>
        <begin position="416"/>
        <end position="449"/>
    </location>
</feature>
<dbReference type="AlphaFoldDB" id="A0A7F5RI36"/>
<accession>A0A7F5RI36</accession>
<name>A0A7F5RI36_AGRPL</name>
<dbReference type="InParanoid" id="A0A7F5RI36"/>
<dbReference type="SMART" id="SM00233">
    <property type="entry name" value="PH"/>
    <property type="match status" value="1"/>
</dbReference>
<feature type="compositionally biased region" description="Polar residues" evidence="1">
    <location>
        <begin position="374"/>
        <end position="392"/>
    </location>
</feature>
<evidence type="ECO:0000256" key="1">
    <source>
        <dbReference type="SAM" id="MobiDB-lite"/>
    </source>
</evidence>
<dbReference type="GeneID" id="108733820"/>